<keyword evidence="1" id="KW-0472">Membrane</keyword>
<feature type="chain" id="PRO_5043595327" evidence="2">
    <location>
        <begin position="17"/>
        <end position="54"/>
    </location>
</feature>
<name>A0AAV2ATF0_9ARAC</name>
<reference evidence="3 4" key="1">
    <citation type="submission" date="2024-04" db="EMBL/GenBank/DDBJ databases">
        <authorList>
            <person name="Rising A."/>
            <person name="Reimegard J."/>
            <person name="Sonavane S."/>
            <person name="Akerstrom W."/>
            <person name="Nylinder S."/>
            <person name="Hedman E."/>
            <person name="Kallberg Y."/>
        </authorList>
    </citation>
    <scope>NUCLEOTIDE SEQUENCE [LARGE SCALE GENOMIC DNA]</scope>
</reference>
<feature type="signal peptide" evidence="2">
    <location>
        <begin position="1"/>
        <end position="16"/>
    </location>
</feature>
<evidence type="ECO:0000256" key="1">
    <source>
        <dbReference type="SAM" id="Phobius"/>
    </source>
</evidence>
<protein>
    <submittedName>
        <fullName evidence="3">Uncharacterized protein</fullName>
    </submittedName>
</protein>
<dbReference type="Pfam" id="PF15873">
    <property type="entry name" value="DUF4730"/>
    <property type="match status" value="1"/>
</dbReference>
<organism evidence="3 4">
    <name type="scientific">Larinioides sclopetarius</name>
    <dbReference type="NCBI Taxonomy" id="280406"/>
    <lineage>
        <taxon>Eukaryota</taxon>
        <taxon>Metazoa</taxon>
        <taxon>Ecdysozoa</taxon>
        <taxon>Arthropoda</taxon>
        <taxon>Chelicerata</taxon>
        <taxon>Arachnida</taxon>
        <taxon>Araneae</taxon>
        <taxon>Araneomorphae</taxon>
        <taxon>Entelegynae</taxon>
        <taxon>Araneoidea</taxon>
        <taxon>Araneidae</taxon>
        <taxon>Larinioides</taxon>
    </lineage>
</organism>
<evidence type="ECO:0000313" key="3">
    <source>
        <dbReference type="EMBL" id="CAL1287308.1"/>
    </source>
</evidence>
<keyword evidence="2" id="KW-0732">Signal</keyword>
<keyword evidence="1" id="KW-0812">Transmembrane</keyword>
<dbReference type="Proteomes" id="UP001497382">
    <property type="component" value="Unassembled WGS sequence"/>
</dbReference>
<dbReference type="InterPro" id="IPR031742">
    <property type="entry name" value="DUF4730"/>
</dbReference>
<keyword evidence="1" id="KW-1133">Transmembrane helix</keyword>
<dbReference type="AlphaFoldDB" id="A0AAV2ATF0"/>
<evidence type="ECO:0000256" key="2">
    <source>
        <dbReference type="SAM" id="SignalP"/>
    </source>
</evidence>
<sequence length="54" mass="5538">MVVLSTVMLFAPGVSASNFDAGDALALVLGLVIGILSICACLGCYARKRSGTQY</sequence>
<gene>
    <name evidence="3" type="ORF">LARSCL_LOCUS14750</name>
</gene>
<dbReference type="PANTHER" id="PTHR36878">
    <property type="entry name" value="SMALL INTEGRAL MEMBRANE PROTEIN 30"/>
    <property type="match status" value="1"/>
</dbReference>
<keyword evidence="4" id="KW-1185">Reference proteome</keyword>
<comment type="caution">
    <text evidence="3">The sequence shown here is derived from an EMBL/GenBank/DDBJ whole genome shotgun (WGS) entry which is preliminary data.</text>
</comment>
<accession>A0AAV2ATF0</accession>
<proteinExistence type="predicted"/>
<dbReference type="EMBL" id="CAXIEN010000216">
    <property type="protein sequence ID" value="CAL1287308.1"/>
    <property type="molecule type" value="Genomic_DNA"/>
</dbReference>
<dbReference type="PANTHER" id="PTHR36878:SF1">
    <property type="entry name" value="SMALL INTEGRAL MEMBRANE PROTEIN 30"/>
    <property type="match status" value="1"/>
</dbReference>
<evidence type="ECO:0000313" key="4">
    <source>
        <dbReference type="Proteomes" id="UP001497382"/>
    </source>
</evidence>
<feature type="transmembrane region" description="Helical" evidence="1">
    <location>
        <begin position="26"/>
        <end position="46"/>
    </location>
</feature>